<evidence type="ECO:0000313" key="3">
    <source>
        <dbReference type="Proteomes" id="UP000277580"/>
    </source>
</evidence>
<dbReference type="Proteomes" id="UP000277580">
    <property type="component" value="Unassembled WGS sequence"/>
</dbReference>
<sequence length="203" mass="22067">MAVEMNGWVVRNKRDAFLPPEHSSLAKHPLLLDTQSAGVFELNDTFPSRTRRKIPPGGEGEGEGEGEEGEGGSKPNEQETRSHKSSTTADLDQRTTRQPPHPRPQRAQPQSRVSTTHPFPHFHPRSHQQTPTRAAATPHPHLCTPHSHTPLPPIAALSSRSPSRAHAPPHKVQQKSSPIGFTLSTDVSRCTTIPSCPCTALGA</sequence>
<accession>A0A3N4K7A0</accession>
<feature type="compositionally biased region" description="Low complexity" evidence="1">
    <location>
        <begin position="154"/>
        <end position="166"/>
    </location>
</feature>
<evidence type="ECO:0000313" key="2">
    <source>
        <dbReference type="EMBL" id="RPB06440.1"/>
    </source>
</evidence>
<proteinExistence type="predicted"/>
<evidence type="ECO:0000256" key="1">
    <source>
        <dbReference type="SAM" id="MobiDB-lite"/>
    </source>
</evidence>
<keyword evidence="3" id="KW-1185">Reference proteome</keyword>
<protein>
    <submittedName>
        <fullName evidence="2">Uncharacterized protein</fullName>
    </submittedName>
</protein>
<gene>
    <name evidence="2" type="ORF">P167DRAFT_610084</name>
</gene>
<feature type="region of interest" description="Disordered" evidence="1">
    <location>
        <begin position="42"/>
        <end position="178"/>
    </location>
</feature>
<feature type="compositionally biased region" description="Acidic residues" evidence="1">
    <location>
        <begin position="60"/>
        <end position="70"/>
    </location>
</feature>
<dbReference type="InParanoid" id="A0A3N4K7A0"/>
<name>A0A3N4K7A0_9PEZI</name>
<organism evidence="2 3">
    <name type="scientific">Morchella conica CCBAS932</name>
    <dbReference type="NCBI Taxonomy" id="1392247"/>
    <lineage>
        <taxon>Eukaryota</taxon>
        <taxon>Fungi</taxon>
        <taxon>Dikarya</taxon>
        <taxon>Ascomycota</taxon>
        <taxon>Pezizomycotina</taxon>
        <taxon>Pezizomycetes</taxon>
        <taxon>Pezizales</taxon>
        <taxon>Morchellaceae</taxon>
        <taxon>Morchella</taxon>
    </lineage>
</organism>
<dbReference type="AlphaFoldDB" id="A0A3N4K7A0"/>
<reference evidence="2 3" key="1">
    <citation type="journal article" date="2018" name="Nat. Ecol. Evol.">
        <title>Pezizomycetes genomes reveal the molecular basis of ectomycorrhizal truffle lifestyle.</title>
        <authorList>
            <person name="Murat C."/>
            <person name="Payen T."/>
            <person name="Noel B."/>
            <person name="Kuo A."/>
            <person name="Morin E."/>
            <person name="Chen J."/>
            <person name="Kohler A."/>
            <person name="Krizsan K."/>
            <person name="Balestrini R."/>
            <person name="Da Silva C."/>
            <person name="Montanini B."/>
            <person name="Hainaut M."/>
            <person name="Levati E."/>
            <person name="Barry K.W."/>
            <person name="Belfiori B."/>
            <person name="Cichocki N."/>
            <person name="Clum A."/>
            <person name="Dockter R.B."/>
            <person name="Fauchery L."/>
            <person name="Guy J."/>
            <person name="Iotti M."/>
            <person name="Le Tacon F."/>
            <person name="Lindquist E.A."/>
            <person name="Lipzen A."/>
            <person name="Malagnac F."/>
            <person name="Mello A."/>
            <person name="Molinier V."/>
            <person name="Miyauchi S."/>
            <person name="Poulain J."/>
            <person name="Riccioni C."/>
            <person name="Rubini A."/>
            <person name="Sitrit Y."/>
            <person name="Splivallo R."/>
            <person name="Traeger S."/>
            <person name="Wang M."/>
            <person name="Zifcakova L."/>
            <person name="Wipf D."/>
            <person name="Zambonelli A."/>
            <person name="Paolocci F."/>
            <person name="Nowrousian M."/>
            <person name="Ottonello S."/>
            <person name="Baldrian P."/>
            <person name="Spatafora J.W."/>
            <person name="Henrissat B."/>
            <person name="Nagy L.G."/>
            <person name="Aury J.M."/>
            <person name="Wincker P."/>
            <person name="Grigoriev I.V."/>
            <person name="Bonfante P."/>
            <person name="Martin F.M."/>
        </authorList>
    </citation>
    <scope>NUCLEOTIDE SEQUENCE [LARGE SCALE GENOMIC DNA]</scope>
    <source>
        <strain evidence="2 3">CCBAS932</strain>
    </source>
</reference>
<dbReference type="EMBL" id="ML119352">
    <property type="protein sequence ID" value="RPB06440.1"/>
    <property type="molecule type" value="Genomic_DNA"/>
</dbReference>